<dbReference type="InterPro" id="IPR031925">
    <property type="entry name" value="TBCC_N"/>
</dbReference>
<dbReference type="AlphaFoldDB" id="A0A2N9IXY7"/>
<dbReference type="GO" id="GO:0007021">
    <property type="term" value="P:tubulin complex assembly"/>
    <property type="evidence" value="ECO:0007669"/>
    <property type="project" value="TreeGrafter"/>
</dbReference>
<evidence type="ECO:0000256" key="1">
    <source>
        <dbReference type="ARBA" id="ARBA00004496"/>
    </source>
</evidence>
<dbReference type="FunFam" id="2.160.20.70:FF:000009">
    <property type="entry name" value="Tubulin-folding cofactor C"/>
    <property type="match status" value="1"/>
</dbReference>
<comment type="subunit">
    <text evidence="6">Supercomplex made of cofactors A to E. Cofactors A and D function by capturing and stabilizing tubulin in a quasi-native conformation. Cofactor E binds to the cofactor D-tubulin complex; interaction with cofactor C then causes the release of tubulin polypeptides that are committed to the native state.</text>
</comment>
<sequence>MENEEAISTSNQDQDPNLHKKHLSMLERLSNRHQTRIDNSLARQSESDSSTSSSSTSSTTSFLSRFSDSKRSIESQLAKSRLTHPTDLTQLRSHLDSISASISDLEKLVAECSYFLPSYEVRSSLKTISDLRQSLENLNSELIPKKKFAFKNKSSKKDLPITESKTTTPENTDSFSIPREKSSFVVRDSPGFRNKSGVTLVKNFKGSEVGEFTVSDLDSCEVRLIGSVRSLFVHRLRNCKVYAGPIIGSILIEQAEGCVFVVASHQIRIHNAKGSDFYLRVRSRPIIEDCNGVRFAPFCLSYEGIEEDLRDASLDEETGNWGNVDDFKWLRAVQSPNWSVLPENERVGMVNISNSGAGIEGN</sequence>
<dbReference type="InterPro" id="IPR017901">
    <property type="entry name" value="C-CAP_CF_C-like"/>
</dbReference>
<dbReference type="GO" id="GO:0015631">
    <property type="term" value="F:tubulin binding"/>
    <property type="evidence" value="ECO:0007669"/>
    <property type="project" value="InterPro"/>
</dbReference>
<name>A0A2N9IXY7_FAGSY</name>
<dbReference type="Pfam" id="PF07986">
    <property type="entry name" value="TBCC"/>
    <property type="match status" value="1"/>
</dbReference>
<protein>
    <recommendedName>
        <fullName evidence="8">C-CAP/cofactor C-like domain-containing protein</fullName>
    </recommendedName>
</protein>
<feature type="compositionally biased region" description="Polar residues" evidence="7">
    <location>
        <begin position="1"/>
        <end position="15"/>
    </location>
</feature>
<keyword evidence="4" id="KW-0007">Acetylation</keyword>
<dbReference type="InterPro" id="IPR016098">
    <property type="entry name" value="CAP/MinC_C"/>
</dbReference>
<dbReference type="PANTHER" id="PTHR15139:SF0">
    <property type="entry name" value="TUBULIN-SPECIFIC CHAPERONE C"/>
    <property type="match status" value="1"/>
</dbReference>
<keyword evidence="5" id="KW-0143">Chaperone</keyword>
<evidence type="ECO:0000256" key="3">
    <source>
        <dbReference type="ARBA" id="ARBA00022490"/>
    </source>
</evidence>
<dbReference type="PANTHER" id="PTHR15139">
    <property type="entry name" value="TUBULIN FOLDING COFACTOR C"/>
    <property type="match status" value="1"/>
</dbReference>
<organism evidence="9">
    <name type="scientific">Fagus sylvatica</name>
    <name type="common">Beechnut</name>
    <dbReference type="NCBI Taxonomy" id="28930"/>
    <lineage>
        <taxon>Eukaryota</taxon>
        <taxon>Viridiplantae</taxon>
        <taxon>Streptophyta</taxon>
        <taxon>Embryophyta</taxon>
        <taxon>Tracheophyta</taxon>
        <taxon>Spermatophyta</taxon>
        <taxon>Magnoliopsida</taxon>
        <taxon>eudicotyledons</taxon>
        <taxon>Gunneridae</taxon>
        <taxon>Pentapetalae</taxon>
        <taxon>rosids</taxon>
        <taxon>fabids</taxon>
        <taxon>Fagales</taxon>
        <taxon>Fagaceae</taxon>
        <taxon>Fagus</taxon>
    </lineage>
</organism>
<evidence type="ECO:0000256" key="4">
    <source>
        <dbReference type="ARBA" id="ARBA00022990"/>
    </source>
</evidence>
<dbReference type="InterPro" id="IPR027684">
    <property type="entry name" value="TBCC"/>
</dbReference>
<feature type="region of interest" description="Disordered" evidence="7">
    <location>
        <begin position="1"/>
        <end position="62"/>
    </location>
</feature>
<dbReference type="Pfam" id="PF16752">
    <property type="entry name" value="TBCC_N"/>
    <property type="match status" value="1"/>
</dbReference>
<evidence type="ECO:0000256" key="5">
    <source>
        <dbReference type="ARBA" id="ARBA00023186"/>
    </source>
</evidence>
<evidence type="ECO:0000256" key="7">
    <source>
        <dbReference type="SAM" id="MobiDB-lite"/>
    </source>
</evidence>
<keyword evidence="3" id="KW-0963">Cytoplasm</keyword>
<dbReference type="Gene3D" id="1.20.58.1250">
    <property type="entry name" value="Tubulin Binding Cofactor C, N-terminal domain"/>
    <property type="match status" value="1"/>
</dbReference>
<evidence type="ECO:0000256" key="6">
    <source>
        <dbReference type="ARBA" id="ARBA00026055"/>
    </source>
</evidence>
<dbReference type="Gene3D" id="2.160.20.70">
    <property type="match status" value="1"/>
</dbReference>
<evidence type="ECO:0000313" key="9">
    <source>
        <dbReference type="EMBL" id="SPD29023.1"/>
    </source>
</evidence>
<dbReference type="PROSITE" id="PS51329">
    <property type="entry name" value="C_CAP_COFACTOR_C"/>
    <property type="match status" value="1"/>
</dbReference>
<dbReference type="InterPro" id="IPR012945">
    <property type="entry name" value="Tubulin-bd_cofactor_C_dom"/>
</dbReference>
<dbReference type="GO" id="GO:0005737">
    <property type="term" value="C:cytoplasm"/>
    <property type="evidence" value="ECO:0007669"/>
    <property type="project" value="UniProtKB-SubCell"/>
</dbReference>
<dbReference type="InterPro" id="IPR038397">
    <property type="entry name" value="TBCC_N_sf"/>
</dbReference>
<feature type="domain" description="C-CAP/cofactor C-like" evidence="8">
    <location>
        <begin position="178"/>
        <end position="329"/>
    </location>
</feature>
<dbReference type="SMART" id="SM00673">
    <property type="entry name" value="CARP"/>
    <property type="match status" value="2"/>
</dbReference>
<evidence type="ECO:0000256" key="2">
    <source>
        <dbReference type="ARBA" id="ARBA00008848"/>
    </source>
</evidence>
<proteinExistence type="inferred from homology"/>
<comment type="subcellular location">
    <subcellularLocation>
        <location evidence="1">Cytoplasm</location>
    </subcellularLocation>
</comment>
<dbReference type="FunFam" id="1.20.58.1250:FF:000003">
    <property type="entry name" value="Tubulin-folding cofactor C"/>
    <property type="match status" value="1"/>
</dbReference>
<dbReference type="GO" id="GO:0007023">
    <property type="term" value="P:post-chaperonin tubulin folding pathway"/>
    <property type="evidence" value="ECO:0007669"/>
    <property type="project" value="InterPro"/>
</dbReference>
<gene>
    <name evidence="9" type="ORF">FSB_LOCUS56905</name>
</gene>
<reference evidence="9" key="1">
    <citation type="submission" date="2018-02" db="EMBL/GenBank/DDBJ databases">
        <authorList>
            <person name="Cohen D.B."/>
            <person name="Kent A.D."/>
        </authorList>
    </citation>
    <scope>NUCLEOTIDE SEQUENCE</scope>
</reference>
<dbReference type="EMBL" id="OIVN01006255">
    <property type="protein sequence ID" value="SPD29023.1"/>
    <property type="molecule type" value="Genomic_DNA"/>
</dbReference>
<feature type="compositionally biased region" description="Low complexity" evidence="7">
    <location>
        <begin position="47"/>
        <end position="62"/>
    </location>
</feature>
<dbReference type="InterPro" id="IPR006599">
    <property type="entry name" value="CARP_motif"/>
</dbReference>
<comment type="similarity">
    <text evidence="2">Belongs to the TBCC family.</text>
</comment>
<evidence type="ECO:0000259" key="8">
    <source>
        <dbReference type="PROSITE" id="PS51329"/>
    </source>
</evidence>
<accession>A0A2N9IXY7</accession>